<dbReference type="EnsemblMetazoa" id="tetur18g03360.1">
    <property type="protein sequence ID" value="tetur18g03360.1"/>
    <property type="gene ID" value="tetur18g03360"/>
</dbReference>
<keyword evidence="3" id="KW-1185">Reference proteome</keyword>
<feature type="region of interest" description="Disordered" evidence="1">
    <location>
        <begin position="1"/>
        <end position="21"/>
    </location>
</feature>
<sequence length="21" mass="2379">MEALNCIIDWPVADQDDADED</sequence>
<protein>
    <submittedName>
        <fullName evidence="2">Uncharacterized protein</fullName>
    </submittedName>
</protein>
<evidence type="ECO:0000313" key="2">
    <source>
        <dbReference type="EnsemblMetazoa" id="tetur18g03360.1"/>
    </source>
</evidence>
<dbReference type="EMBL" id="CAEY01000391">
    <property type="status" value="NOT_ANNOTATED_CDS"/>
    <property type="molecule type" value="Genomic_DNA"/>
</dbReference>
<accession>T1KRF6</accession>
<reference evidence="3" key="1">
    <citation type="submission" date="2011-08" db="EMBL/GenBank/DDBJ databases">
        <authorList>
            <person name="Rombauts S."/>
        </authorList>
    </citation>
    <scope>NUCLEOTIDE SEQUENCE</scope>
    <source>
        <strain evidence="3">London</strain>
    </source>
</reference>
<name>T1KRF6_TETUR</name>
<dbReference type="AlphaFoldDB" id="T1KRF6"/>
<evidence type="ECO:0000256" key="1">
    <source>
        <dbReference type="SAM" id="MobiDB-lite"/>
    </source>
</evidence>
<dbReference type="HOGENOM" id="CLU_3427055_0_0_1"/>
<evidence type="ECO:0000313" key="3">
    <source>
        <dbReference type="Proteomes" id="UP000015104"/>
    </source>
</evidence>
<dbReference type="Proteomes" id="UP000015104">
    <property type="component" value="Unassembled WGS sequence"/>
</dbReference>
<proteinExistence type="predicted"/>
<organism evidence="2 3">
    <name type="scientific">Tetranychus urticae</name>
    <name type="common">Two-spotted spider mite</name>
    <dbReference type="NCBI Taxonomy" id="32264"/>
    <lineage>
        <taxon>Eukaryota</taxon>
        <taxon>Metazoa</taxon>
        <taxon>Ecdysozoa</taxon>
        <taxon>Arthropoda</taxon>
        <taxon>Chelicerata</taxon>
        <taxon>Arachnida</taxon>
        <taxon>Acari</taxon>
        <taxon>Acariformes</taxon>
        <taxon>Trombidiformes</taxon>
        <taxon>Prostigmata</taxon>
        <taxon>Eleutherengona</taxon>
        <taxon>Raphignathae</taxon>
        <taxon>Tetranychoidea</taxon>
        <taxon>Tetranychidae</taxon>
        <taxon>Tetranychus</taxon>
    </lineage>
</organism>
<reference evidence="2" key="2">
    <citation type="submission" date="2015-06" db="UniProtKB">
        <authorList>
            <consortium name="EnsemblMetazoa"/>
        </authorList>
    </citation>
    <scope>IDENTIFICATION</scope>
</reference>